<dbReference type="GO" id="GO:0016301">
    <property type="term" value="F:kinase activity"/>
    <property type="evidence" value="ECO:0007669"/>
    <property type="project" value="UniProtKB-KW"/>
</dbReference>
<feature type="domain" description="Phosphoribulokinase/uridine kinase" evidence="1">
    <location>
        <begin position="27"/>
        <end position="194"/>
    </location>
</feature>
<dbReference type="EMBL" id="AP022577">
    <property type="protein sequence ID" value="BBX85533.1"/>
    <property type="molecule type" value="Genomic_DNA"/>
</dbReference>
<evidence type="ECO:0000313" key="3">
    <source>
        <dbReference type="Proteomes" id="UP000465609"/>
    </source>
</evidence>
<dbReference type="Pfam" id="PF00485">
    <property type="entry name" value="PRK"/>
    <property type="match status" value="1"/>
</dbReference>
<dbReference type="InterPro" id="IPR027417">
    <property type="entry name" value="P-loop_NTPase"/>
</dbReference>
<protein>
    <submittedName>
        <fullName evidence="2">Uridine kinase</fullName>
    </submittedName>
</protein>
<accession>A0ABM7IFR4</accession>
<dbReference type="Gene3D" id="3.40.50.300">
    <property type="entry name" value="P-loop containing nucleotide triphosphate hydrolases"/>
    <property type="match status" value="1"/>
</dbReference>
<dbReference type="SUPFAM" id="SSF52540">
    <property type="entry name" value="P-loop containing nucleoside triphosphate hydrolases"/>
    <property type="match status" value="1"/>
</dbReference>
<dbReference type="InterPro" id="IPR006083">
    <property type="entry name" value="PRK/URK"/>
</dbReference>
<evidence type="ECO:0000259" key="1">
    <source>
        <dbReference type="Pfam" id="PF00485"/>
    </source>
</evidence>
<reference evidence="2 3" key="1">
    <citation type="journal article" date="2019" name="Emerg. Microbes Infect.">
        <title>Comprehensive subspecies identification of 175 nontuberculous mycobacteria species based on 7547 genomic profiles.</title>
        <authorList>
            <person name="Matsumoto Y."/>
            <person name="Kinjo T."/>
            <person name="Motooka D."/>
            <person name="Nabeya D."/>
            <person name="Jung N."/>
            <person name="Uechi K."/>
            <person name="Horii T."/>
            <person name="Iida T."/>
            <person name="Fujita J."/>
            <person name="Nakamura S."/>
        </authorList>
    </citation>
    <scope>NUCLEOTIDE SEQUENCE [LARGE SCALE GENOMIC DNA]</scope>
    <source>
        <strain evidence="2 3">JCM 15296</strain>
    </source>
</reference>
<gene>
    <name evidence="2" type="ORF">MAUB_34060</name>
</gene>
<evidence type="ECO:0000313" key="2">
    <source>
        <dbReference type="EMBL" id="BBX85533.1"/>
    </source>
</evidence>
<name>A0ABM7IFR4_9MYCO</name>
<keyword evidence="2" id="KW-0418">Kinase</keyword>
<keyword evidence="3" id="KW-1185">Reference proteome</keyword>
<organism evidence="2 3">
    <name type="scientific">Mycolicibacterium aubagnense</name>
    <dbReference type="NCBI Taxonomy" id="319707"/>
    <lineage>
        <taxon>Bacteria</taxon>
        <taxon>Bacillati</taxon>
        <taxon>Actinomycetota</taxon>
        <taxon>Actinomycetes</taxon>
        <taxon>Mycobacteriales</taxon>
        <taxon>Mycobacteriaceae</taxon>
        <taxon>Mycolicibacterium</taxon>
    </lineage>
</organism>
<dbReference type="Proteomes" id="UP000465609">
    <property type="component" value="Chromosome"/>
</dbReference>
<proteinExistence type="predicted"/>
<keyword evidence="2" id="KW-0808">Transferase</keyword>
<dbReference type="RefSeq" id="WP_138227980.1">
    <property type="nucleotide sequence ID" value="NZ_AP022577.1"/>
</dbReference>
<sequence length="222" mass="25121">MNLRSDMLRGLAESLIALEGDHPLRVAIDGITASGKTTLGNELTSAIAEREHPVIRIRMDDFHHRREHRYRQGKDSARGYYDDAYDFDALNQHVLKPLGPNGNRAFRRRIIDLASDTSIDEPVELAAPGSVLVVDGSFMQRHHRENWDVVIFVNTSFDEALRRGTDRDAEQFGGHAEAQQRYADRYHAASRMYIGEVNPAQAADFVIDNDDLSSPLLYRNSM</sequence>